<evidence type="ECO:0000256" key="3">
    <source>
        <dbReference type="ARBA" id="ARBA00023004"/>
    </source>
</evidence>
<evidence type="ECO:0000259" key="5">
    <source>
        <dbReference type="Pfam" id="PF00384"/>
    </source>
</evidence>
<evidence type="ECO:0000313" key="8">
    <source>
        <dbReference type="Proteomes" id="UP000001304"/>
    </source>
</evidence>
<evidence type="ECO:0000256" key="1">
    <source>
        <dbReference type="ARBA" id="ARBA00022723"/>
    </source>
</evidence>
<dbReference type="Gene3D" id="3.40.50.740">
    <property type="match status" value="2"/>
</dbReference>
<dbReference type="GO" id="GO:0043546">
    <property type="term" value="F:molybdopterin cofactor binding"/>
    <property type="evidence" value="ECO:0007669"/>
    <property type="project" value="InterPro"/>
</dbReference>
<dbReference type="InterPro" id="IPR006657">
    <property type="entry name" value="MoPterin_dinucl-bd_dom"/>
</dbReference>
<dbReference type="BioCyc" id="IAGG583356:GHAH-387-MONOMER"/>
<evidence type="ECO:0000256" key="4">
    <source>
        <dbReference type="ARBA" id="ARBA00023014"/>
    </source>
</evidence>
<dbReference type="InterPro" id="IPR009010">
    <property type="entry name" value="Asp_de-COase-like_dom_sf"/>
</dbReference>
<dbReference type="InterPro" id="IPR016457">
    <property type="entry name" value="Formylmethanofuran_DH_bsu"/>
</dbReference>
<dbReference type="EMBL" id="CP002098">
    <property type="protein sequence ID" value="ADM27223.1"/>
    <property type="molecule type" value="Genomic_DNA"/>
</dbReference>
<dbReference type="GO" id="GO:0018493">
    <property type="term" value="F:formylmethanofuran dehydrogenase activity"/>
    <property type="evidence" value="ECO:0007669"/>
    <property type="project" value="InterPro"/>
</dbReference>
<dbReference type="CDD" id="cd02761">
    <property type="entry name" value="MopB_FmdB-FwdB"/>
    <property type="match status" value="1"/>
</dbReference>
<dbReference type="KEGG" id="iag:Igag_0382"/>
<dbReference type="GO" id="GO:0016020">
    <property type="term" value="C:membrane"/>
    <property type="evidence" value="ECO:0007669"/>
    <property type="project" value="TreeGrafter"/>
</dbReference>
<dbReference type="GO" id="GO:0046872">
    <property type="term" value="F:metal ion binding"/>
    <property type="evidence" value="ECO:0007669"/>
    <property type="project" value="UniProtKB-KW"/>
</dbReference>
<keyword evidence="3" id="KW-0408">Iron</keyword>
<dbReference type="STRING" id="583356.Igag_0382"/>
<keyword evidence="1" id="KW-0479">Metal-binding</keyword>
<dbReference type="NCBIfam" id="TIGR03129">
    <property type="entry name" value="one_C_dehyd_B"/>
    <property type="match status" value="1"/>
</dbReference>
<organism evidence="7 8">
    <name type="scientific">Ignisphaera aggregans (strain DSM 17230 / JCM 13409 / AQ1.S1)</name>
    <dbReference type="NCBI Taxonomy" id="583356"/>
    <lineage>
        <taxon>Archaea</taxon>
        <taxon>Thermoproteota</taxon>
        <taxon>Thermoprotei</taxon>
        <taxon>Desulfurococcales</taxon>
        <taxon>Desulfurococcaceae</taxon>
        <taxon>Ignisphaera</taxon>
    </lineage>
</organism>
<keyword evidence="4" id="KW-0411">Iron-sulfur</keyword>
<dbReference type="GO" id="GO:0022904">
    <property type="term" value="P:respiratory electron transport chain"/>
    <property type="evidence" value="ECO:0007669"/>
    <property type="project" value="TreeGrafter"/>
</dbReference>
<keyword evidence="8" id="KW-1185">Reference proteome</keyword>
<feature type="domain" description="Molybdopterin dinucleotide-binding" evidence="6">
    <location>
        <begin position="9"/>
        <end position="104"/>
    </location>
</feature>
<gene>
    <name evidence="7" type="ordered locus">Igag_0382</name>
</gene>
<dbReference type="PANTHER" id="PTHR43105:SF14">
    <property type="entry name" value="FORMATE DEHYDROGENASE H"/>
    <property type="match status" value="1"/>
</dbReference>
<dbReference type="GO" id="GO:0051536">
    <property type="term" value="F:iron-sulfur cluster binding"/>
    <property type="evidence" value="ECO:0007669"/>
    <property type="project" value="UniProtKB-KW"/>
</dbReference>
<dbReference type="PANTHER" id="PTHR43105">
    <property type="entry name" value="RESPIRATORY NITRATE REDUCTASE"/>
    <property type="match status" value="1"/>
</dbReference>
<dbReference type="Pfam" id="PF00384">
    <property type="entry name" value="Molybdopterin"/>
    <property type="match status" value="1"/>
</dbReference>
<dbReference type="InterPro" id="IPR050123">
    <property type="entry name" value="Prok_molybdopt-oxidoreductase"/>
</dbReference>
<dbReference type="GO" id="GO:0003954">
    <property type="term" value="F:NADH dehydrogenase activity"/>
    <property type="evidence" value="ECO:0007669"/>
    <property type="project" value="TreeGrafter"/>
</dbReference>
<dbReference type="AlphaFoldDB" id="E0SR74"/>
<dbReference type="Pfam" id="PF01568">
    <property type="entry name" value="Molydop_binding"/>
    <property type="match status" value="1"/>
</dbReference>
<name>E0SR74_IGNAA</name>
<dbReference type="Gene3D" id="2.40.40.20">
    <property type="match status" value="1"/>
</dbReference>
<protein>
    <submittedName>
        <fullName evidence="7">Formylmethanofuran dehydrogenase subunit B</fullName>
    </submittedName>
</protein>
<dbReference type="Proteomes" id="UP000001304">
    <property type="component" value="Chromosome"/>
</dbReference>
<dbReference type="SUPFAM" id="SSF50692">
    <property type="entry name" value="ADC-like"/>
    <property type="match status" value="1"/>
</dbReference>
<sequence length="570" mass="63077">MYFHERHRFILITGRTRSQGVSMEALGKFSSEYRDSVAVAYLNPIDIQELGLRYKIKIISSEGSIVLPIKEDYSLPRGIIFIPMGPWINSIIPSKTSIGIPQFKSLEVYIENTDENPTQLSDLINFNGETLFQYGVRNNGSTGDGVNVKRLSHVTCSFCGLACNDLVIEVKGDSIVSVVNGCSIGVSKFVNYHRNRILSPLIRDYNGSFIEVDFDVAIERAVEILTNAKHPLIYGLSNICNEAIEILVELAKVLGAAIDSTASVCHGPTVLGLSHIDVPRITLEDVKDVDTVVIWGANPLEAHIKLFTSYINSKKRIIAIDVRYTETLRYSHMAIVIRPGRDIELIRSIRLILKGFEIEDKEVAGLPIDTVYSLVDVLRNAKRGVFFIGMGLTMTRASFANIVELLNLVKELNRYGKWSLLPLRGRYNVTGTNVILREATGYPFGVDFSSGIPSMFPGVTTAVDLLTNGNVDAALIIGSDPVAHLPKKAVENLLRIPIITIDGRWSLTASLSDIVIPTGITGIECGGTAYRLDEVVIELKKVVDPQKDIRCDVEILRLLLDRIRERKHGG</sequence>
<evidence type="ECO:0000313" key="7">
    <source>
        <dbReference type="EMBL" id="ADM27223.1"/>
    </source>
</evidence>
<proteinExistence type="predicted"/>
<keyword evidence="2" id="KW-0560">Oxidoreductase</keyword>
<dbReference type="Gene3D" id="3.40.228.10">
    <property type="entry name" value="Dimethylsulfoxide Reductase, domain 2"/>
    <property type="match status" value="2"/>
</dbReference>
<accession>E0SR74</accession>
<dbReference type="HOGENOM" id="CLU_034348_0_0_2"/>
<evidence type="ECO:0000256" key="2">
    <source>
        <dbReference type="ARBA" id="ARBA00023002"/>
    </source>
</evidence>
<dbReference type="GO" id="GO:0015948">
    <property type="term" value="P:methanogenesis"/>
    <property type="evidence" value="ECO:0007669"/>
    <property type="project" value="InterPro"/>
</dbReference>
<dbReference type="InterPro" id="IPR006656">
    <property type="entry name" value="Mopterin_OxRdtase"/>
</dbReference>
<evidence type="ECO:0000259" key="6">
    <source>
        <dbReference type="Pfam" id="PF01568"/>
    </source>
</evidence>
<reference evidence="7 8" key="1">
    <citation type="journal article" date="2010" name="Stand. Genomic Sci.">
        <title>Complete genome sequence of Ignisphaera aggregans type strain (AQ1.S1).</title>
        <authorList>
            <person name="Goker M."/>
            <person name="Held B."/>
            <person name="Lapidus A."/>
            <person name="Nolan M."/>
            <person name="Spring S."/>
            <person name="Yasawong M."/>
            <person name="Lucas S."/>
            <person name="Glavina Del Rio T."/>
            <person name="Tice H."/>
            <person name="Cheng J.F."/>
            <person name="Goodwin L."/>
            <person name="Tapia R."/>
            <person name="Pitluck S."/>
            <person name="Liolios K."/>
            <person name="Ivanova N."/>
            <person name="Mavromatis K."/>
            <person name="Mikhailova N."/>
            <person name="Pati A."/>
            <person name="Chen A."/>
            <person name="Palaniappan K."/>
            <person name="Brambilla E."/>
            <person name="Land M."/>
            <person name="Hauser L."/>
            <person name="Chang Y.J."/>
            <person name="Jeffries C.D."/>
            <person name="Brettin T."/>
            <person name="Detter J.C."/>
            <person name="Han C."/>
            <person name="Rohde M."/>
            <person name="Sikorski J."/>
            <person name="Woyke T."/>
            <person name="Bristow J."/>
            <person name="Eisen J.A."/>
            <person name="Markowitz V."/>
            <person name="Hugenholtz P."/>
            <person name="Kyrpides N.C."/>
            <person name="Klenk H.P."/>
        </authorList>
    </citation>
    <scope>NUCLEOTIDE SEQUENCE [LARGE SCALE GENOMIC DNA]</scope>
    <source>
        <strain evidence="8">DSM 17230 / JCM 13409 / AQ1.S1</strain>
    </source>
</reference>
<dbReference type="SUPFAM" id="SSF53706">
    <property type="entry name" value="Formate dehydrogenase/DMSO reductase, domains 1-3"/>
    <property type="match status" value="1"/>
</dbReference>
<feature type="domain" description="Molybdopterin oxidoreductase" evidence="5">
    <location>
        <begin position="196"/>
        <end position="561"/>
    </location>
</feature>